<dbReference type="PANTHER" id="PTHR33116:SF86">
    <property type="entry name" value="REVERSE TRANSCRIPTASE DOMAIN-CONTAINING PROTEIN"/>
    <property type="match status" value="1"/>
</dbReference>
<dbReference type="EMBL" id="SMMG02000005">
    <property type="protein sequence ID" value="KAA3475639.1"/>
    <property type="molecule type" value="Genomic_DNA"/>
</dbReference>
<dbReference type="AlphaFoldDB" id="A0A5B6W192"/>
<gene>
    <name evidence="1" type="ORF">EPI10_025795</name>
</gene>
<name>A0A5B6W192_9ROSI</name>
<dbReference type="GO" id="GO:0003964">
    <property type="term" value="F:RNA-directed DNA polymerase activity"/>
    <property type="evidence" value="ECO:0007669"/>
    <property type="project" value="UniProtKB-KW"/>
</dbReference>
<protein>
    <submittedName>
        <fullName evidence="1">Reverse transcriptase</fullName>
    </submittedName>
</protein>
<keyword evidence="1" id="KW-0548">Nucleotidyltransferase</keyword>
<keyword evidence="1" id="KW-0808">Transferase</keyword>
<keyword evidence="2" id="KW-1185">Reference proteome</keyword>
<evidence type="ECO:0000313" key="2">
    <source>
        <dbReference type="Proteomes" id="UP000325315"/>
    </source>
</evidence>
<dbReference type="OrthoDB" id="1740441at2759"/>
<proteinExistence type="predicted"/>
<sequence>MAPLKAPGSDGYHAFFFQNQWDNIGSAICEWVKVVFNGKPVDQGLNNTLLVLIPKTAQSEEISQFRPINLYTILYKLVMKIIANRFKVMFPKIIAREHIGFIVGRNISDKSSLHKNFSGHHVHARKANMLFSRGMEDNLNDRISRLLGFQKVQDLEKYIGIPLFHKRITNSIVQFVVEKVHSKLCNWDAKQLSMVERFTLTQLVLLSIPNYFMQSMRILKRVCEEIERLARQFIWGSTTGGRKMILVDWGSICLPPAQGGLGNSCLLTLSACEGELARMLLVLPQ</sequence>
<evidence type="ECO:0000313" key="1">
    <source>
        <dbReference type="EMBL" id="KAA3475639.1"/>
    </source>
</evidence>
<keyword evidence="1" id="KW-0695">RNA-directed DNA polymerase</keyword>
<accession>A0A5B6W192</accession>
<reference evidence="2" key="1">
    <citation type="journal article" date="2019" name="Plant Biotechnol. J.">
        <title>Genome sequencing of the Australian wild diploid species Gossypium australe highlights disease resistance and delayed gland morphogenesis.</title>
        <authorList>
            <person name="Cai Y."/>
            <person name="Cai X."/>
            <person name="Wang Q."/>
            <person name="Wang P."/>
            <person name="Zhang Y."/>
            <person name="Cai C."/>
            <person name="Xu Y."/>
            <person name="Wang K."/>
            <person name="Zhou Z."/>
            <person name="Wang C."/>
            <person name="Geng S."/>
            <person name="Li B."/>
            <person name="Dong Q."/>
            <person name="Hou Y."/>
            <person name="Wang H."/>
            <person name="Ai P."/>
            <person name="Liu Z."/>
            <person name="Yi F."/>
            <person name="Sun M."/>
            <person name="An G."/>
            <person name="Cheng J."/>
            <person name="Zhang Y."/>
            <person name="Shi Q."/>
            <person name="Xie Y."/>
            <person name="Shi X."/>
            <person name="Chang Y."/>
            <person name="Huang F."/>
            <person name="Chen Y."/>
            <person name="Hong S."/>
            <person name="Mi L."/>
            <person name="Sun Q."/>
            <person name="Zhang L."/>
            <person name="Zhou B."/>
            <person name="Peng R."/>
            <person name="Zhang X."/>
            <person name="Liu F."/>
        </authorList>
    </citation>
    <scope>NUCLEOTIDE SEQUENCE [LARGE SCALE GENOMIC DNA]</scope>
    <source>
        <strain evidence="2">cv. PA1801</strain>
    </source>
</reference>
<dbReference type="PANTHER" id="PTHR33116">
    <property type="entry name" value="REVERSE TRANSCRIPTASE ZINC-BINDING DOMAIN-CONTAINING PROTEIN-RELATED-RELATED"/>
    <property type="match status" value="1"/>
</dbReference>
<organism evidence="1 2">
    <name type="scientific">Gossypium australe</name>
    <dbReference type="NCBI Taxonomy" id="47621"/>
    <lineage>
        <taxon>Eukaryota</taxon>
        <taxon>Viridiplantae</taxon>
        <taxon>Streptophyta</taxon>
        <taxon>Embryophyta</taxon>
        <taxon>Tracheophyta</taxon>
        <taxon>Spermatophyta</taxon>
        <taxon>Magnoliopsida</taxon>
        <taxon>eudicotyledons</taxon>
        <taxon>Gunneridae</taxon>
        <taxon>Pentapetalae</taxon>
        <taxon>rosids</taxon>
        <taxon>malvids</taxon>
        <taxon>Malvales</taxon>
        <taxon>Malvaceae</taxon>
        <taxon>Malvoideae</taxon>
        <taxon>Gossypium</taxon>
    </lineage>
</organism>
<comment type="caution">
    <text evidence="1">The sequence shown here is derived from an EMBL/GenBank/DDBJ whole genome shotgun (WGS) entry which is preliminary data.</text>
</comment>
<dbReference type="Proteomes" id="UP000325315">
    <property type="component" value="Unassembled WGS sequence"/>
</dbReference>